<feature type="active site" description="Proton donor/acceptor" evidence="6">
    <location>
        <position position="166"/>
    </location>
</feature>
<reference evidence="11" key="1">
    <citation type="journal article" date="2019" name="Int. J. Syst. Evol. Microbiol.">
        <title>The Global Catalogue of Microorganisms (GCM) 10K type strain sequencing project: providing services to taxonomists for standard genome sequencing and annotation.</title>
        <authorList>
            <consortium name="The Broad Institute Genomics Platform"/>
            <consortium name="The Broad Institute Genome Sequencing Center for Infectious Disease"/>
            <person name="Wu L."/>
            <person name="Ma J."/>
        </authorList>
    </citation>
    <scope>NUCLEOTIDE SEQUENCE [LARGE SCALE GENOMIC DNA]</scope>
    <source>
        <strain evidence="11">WYCCWR 12678</strain>
    </source>
</reference>
<evidence type="ECO:0000256" key="7">
    <source>
        <dbReference type="SAM" id="MobiDB-lite"/>
    </source>
</evidence>
<dbReference type="Pfam" id="PF03734">
    <property type="entry name" value="YkuD"/>
    <property type="match status" value="1"/>
</dbReference>
<evidence type="ECO:0000256" key="3">
    <source>
        <dbReference type="ARBA" id="ARBA00022960"/>
    </source>
</evidence>
<gene>
    <name evidence="10" type="ORF">ACFO8Q_06325</name>
</gene>
<dbReference type="EC" id="2.-.-.-" evidence="10"/>
<dbReference type="InterPro" id="IPR005490">
    <property type="entry name" value="LD_TPept_cat_dom"/>
</dbReference>
<keyword evidence="5 6" id="KW-0961">Cell wall biogenesis/degradation</keyword>
<feature type="active site" description="Nucleophile" evidence="6">
    <location>
        <position position="192"/>
    </location>
</feature>
<comment type="pathway">
    <text evidence="1 6">Cell wall biogenesis; peptidoglycan biosynthesis.</text>
</comment>
<evidence type="ECO:0000256" key="8">
    <source>
        <dbReference type="SAM" id="SignalP"/>
    </source>
</evidence>
<feature type="compositionally biased region" description="Low complexity" evidence="7">
    <location>
        <begin position="50"/>
        <end position="64"/>
    </location>
</feature>
<dbReference type="PROSITE" id="PS51257">
    <property type="entry name" value="PROKAR_LIPOPROTEIN"/>
    <property type="match status" value="1"/>
</dbReference>
<dbReference type="Gene3D" id="2.40.440.10">
    <property type="entry name" value="L,D-transpeptidase catalytic domain-like"/>
    <property type="match status" value="1"/>
</dbReference>
<proteinExistence type="predicted"/>
<dbReference type="CDD" id="cd16913">
    <property type="entry name" value="YkuD_like"/>
    <property type="match status" value="1"/>
</dbReference>
<feature type="domain" description="L,D-TPase catalytic" evidence="9">
    <location>
        <begin position="90"/>
        <end position="216"/>
    </location>
</feature>
<keyword evidence="8" id="KW-0732">Signal</keyword>
<keyword evidence="3 6" id="KW-0133">Cell shape</keyword>
<feature type="compositionally biased region" description="Polar residues" evidence="7">
    <location>
        <begin position="25"/>
        <end position="49"/>
    </location>
</feature>
<evidence type="ECO:0000256" key="6">
    <source>
        <dbReference type="PROSITE-ProRule" id="PRU01373"/>
    </source>
</evidence>
<dbReference type="GO" id="GO:0016740">
    <property type="term" value="F:transferase activity"/>
    <property type="evidence" value="ECO:0007669"/>
    <property type="project" value="UniProtKB-KW"/>
</dbReference>
<evidence type="ECO:0000313" key="11">
    <source>
        <dbReference type="Proteomes" id="UP001596002"/>
    </source>
</evidence>
<dbReference type="PANTHER" id="PTHR30582">
    <property type="entry name" value="L,D-TRANSPEPTIDASE"/>
    <property type="match status" value="1"/>
</dbReference>
<dbReference type="RefSeq" id="WP_380024876.1">
    <property type="nucleotide sequence ID" value="NZ_JBHSHC010000039.1"/>
</dbReference>
<feature type="chain" id="PRO_5046792152" evidence="8">
    <location>
        <begin position="27"/>
        <end position="217"/>
    </location>
</feature>
<evidence type="ECO:0000313" key="10">
    <source>
        <dbReference type="EMBL" id="MFC4766984.1"/>
    </source>
</evidence>
<evidence type="ECO:0000256" key="5">
    <source>
        <dbReference type="ARBA" id="ARBA00023316"/>
    </source>
</evidence>
<evidence type="ECO:0000256" key="1">
    <source>
        <dbReference type="ARBA" id="ARBA00004752"/>
    </source>
</evidence>
<keyword evidence="2 10" id="KW-0808">Transferase</keyword>
<dbReference type="PROSITE" id="PS52029">
    <property type="entry name" value="LD_TPASE"/>
    <property type="match status" value="1"/>
</dbReference>
<protein>
    <submittedName>
        <fullName evidence="10">L,D-transpeptidase</fullName>
        <ecNumber evidence="10">2.-.-.-</ecNumber>
    </submittedName>
</protein>
<dbReference type="EMBL" id="JBHSHC010000039">
    <property type="protein sequence ID" value="MFC4766984.1"/>
    <property type="molecule type" value="Genomic_DNA"/>
</dbReference>
<sequence length="217" mass="23571">MKRPIRIIAYSSIFLLAAGITGCGQNAETPSSGEQTPVASQSAPPDTSNTQGATASAKGTGASQPSVITPLDWSKPSGGEYPKIKQGDAIWIDVSIADQRVYIKNGDETIYTMVTSSGLDTEPGTSTPRGTFVVEPERGDWFFAPQYQQGAKYWVSWKNHGEFLFHSVAMDKNGNVIEEEAKKLGQKASHGCFRLTVPDAKWIYDNIPVKTKVVVRD</sequence>
<name>A0ABV9PY56_9BACL</name>
<evidence type="ECO:0000256" key="2">
    <source>
        <dbReference type="ARBA" id="ARBA00022679"/>
    </source>
</evidence>
<dbReference type="PANTHER" id="PTHR30582:SF2">
    <property type="entry name" value="L,D-TRANSPEPTIDASE YCIB-RELATED"/>
    <property type="match status" value="1"/>
</dbReference>
<evidence type="ECO:0000256" key="4">
    <source>
        <dbReference type="ARBA" id="ARBA00022984"/>
    </source>
</evidence>
<feature type="region of interest" description="Disordered" evidence="7">
    <location>
        <begin position="25"/>
        <end position="80"/>
    </location>
</feature>
<dbReference type="InterPro" id="IPR050979">
    <property type="entry name" value="LD-transpeptidase"/>
</dbReference>
<dbReference type="SUPFAM" id="SSF141523">
    <property type="entry name" value="L,D-transpeptidase catalytic domain-like"/>
    <property type="match status" value="1"/>
</dbReference>
<keyword evidence="11" id="KW-1185">Reference proteome</keyword>
<comment type="caution">
    <text evidence="10">The sequence shown here is derived from an EMBL/GenBank/DDBJ whole genome shotgun (WGS) entry which is preliminary data.</text>
</comment>
<feature type="signal peptide" evidence="8">
    <location>
        <begin position="1"/>
        <end position="26"/>
    </location>
</feature>
<evidence type="ECO:0000259" key="9">
    <source>
        <dbReference type="PROSITE" id="PS52029"/>
    </source>
</evidence>
<dbReference type="InterPro" id="IPR038063">
    <property type="entry name" value="Transpep_catalytic_dom"/>
</dbReference>
<organism evidence="10 11">
    <name type="scientific">Effusibacillus consociatus</name>
    <dbReference type="NCBI Taxonomy" id="1117041"/>
    <lineage>
        <taxon>Bacteria</taxon>
        <taxon>Bacillati</taxon>
        <taxon>Bacillota</taxon>
        <taxon>Bacilli</taxon>
        <taxon>Bacillales</taxon>
        <taxon>Alicyclobacillaceae</taxon>
        <taxon>Effusibacillus</taxon>
    </lineage>
</organism>
<keyword evidence="4 6" id="KW-0573">Peptidoglycan synthesis</keyword>
<accession>A0ABV9PY56</accession>
<dbReference type="Proteomes" id="UP001596002">
    <property type="component" value="Unassembled WGS sequence"/>
</dbReference>